<dbReference type="InterPro" id="IPR001610">
    <property type="entry name" value="PAC"/>
</dbReference>
<evidence type="ECO:0000259" key="13">
    <source>
        <dbReference type="PROSITE" id="PS50113"/>
    </source>
</evidence>
<protein>
    <recommendedName>
        <fullName evidence="2">histidine kinase</fullName>
        <ecNumber evidence="2">2.7.13.3</ecNumber>
    </recommendedName>
</protein>
<feature type="domain" description="Response regulatory" evidence="11">
    <location>
        <begin position="659"/>
        <end position="775"/>
    </location>
</feature>
<dbReference type="NCBIfam" id="TIGR00229">
    <property type="entry name" value="sensory_box"/>
    <property type="match status" value="2"/>
</dbReference>
<dbReference type="PANTHER" id="PTHR43065:SF46">
    <property type="entry name" value="C4-DICARBOXYLATE TRANSPORT SENSOR PROTEIN DCTB"/>
    <property type="match status" value="1"/>
</dbReference>
<dbReference type="InterPro" id="IPR036097">
    <property type="entry name" value="HisK_dim/P_sf"/>
</dbReference>
<dbReference type="SMART" id="SM00091">
    <property type="entry name" value="PAS"/>
    <property type="match status" value="2"/>
</dbReference>
<evidence type="ECO:0000256" key="6">
    <source>
        <dbReference type="ARBA" id="ARBA00022777"/>
    </source>
</evidence>
<proteinExistence type="predicted"/>
<dbReference type="Proteomes" id="UP001442494">
    <property type="component" value="Unassembled WGS sequence"/>
</dbReference>
<dbReference type="PANTHER" id="PTHR43065">
    <property type="entry name" value="SENSOR HISTIDINE KINASE"/>
    <property type="match status" value="1"/>
</dbReference>
<dbReference type="InterPro" id="IPR035965">
    <property type="entry name" value="PAS-like_dom_sf"/>
</dbReference>
<dbReference type="PRINTS" id="PR00344">
    <property type="entry name" value="BCTRLSENSOR"/>
</dbReference>
<keyword evidence="5" id="KW-0547">Nucleotide-binding</keyword>
<dbReference type="SMART" id="SM00448">
    <property type="entry name" value="REC"/>
    <property type="match status" value="2"/>
</dbReference>
<dbReference type="SMART" id="SM00387">
    <property type="entry name" value="HATPase_c"/>
    <property type="match status" value="1"/>
</dbReference>
<feature type="modified residue" description="4-aspartylphosphate" evidence="9">
    <location>
        <position position="61"/>
    </location>
</feature>
<keyword evidence="4" id="KW-0808">Transferase</keyword>
<accession>A0ABV0JNG7</accession>
<dbReference type="Gene3D" id="1.10.287.130">
    <property type="match status" value="1"/>
</dbReference>
<dbReference type="Pfam" id="PF00989">
    <property type="entry name" value="PAS"/>
    <property type="match status" value="1"/>
</dbReference>
<organism evidence="14 15">
    <name type="scientific">Funiculus sociatus GB2-A5</name>
    <dbReference type="NCBI Taxonomy" id="2933946"/>
    <lineage>
        <taxon>Bacteria</taxon>
        <taxon>Bacillati</taxon>
        <taxon>Cyanobacteriota</taxon>
        <taxon>Cyanophyceae</taxon>
        <taxon>Coleofasciculales</taxon>
        <taxon>Coleofasciculaceae</taxon>
        <taxon>Funiculus</taxon>
    </lineage>
</organism>
<dbReference type="InterPro" id="IPR000014">
    <property type="entry name" value="PAS"/>
</dbReference>
<dbReference type="Gene3D" id="3.30.450.20">
    <property type="entry name" value="PAS domain"/>
    <property type="match status" value="2"/>
</dbReference>
<evidence type="ECO:0000256" key="5">
    <source>
        <dbReference type="ARBA" id="ARBA00022741"/>
    </source>
</evidence>
<evidence type="ECO:0000256" key="7">
    <source>
        <dbReference type="ARBA" id="ARBA00022840"/>
    </source>
</evidence>
<evidence type="ECO:0000313" key="14">
    <source>
        <dbReference type="EMBL" id="MEP0864942.1"/>
    </source>
</evidence>
<dbReference type="CDD" id="cd00130">
    <property type="entry name" value="PAS"/>
    <property type="match status" value="2"/>
</dbReference>
<dbReference type="Pfam" id="PF00512">
    <property type="entry name" value="HisKA"/>
    <property type="match status" value="1"/>
</dbReference>
<feature type="domain" description="Histidine kinase" evidence="10">
    <location>
        <begin position="415"/>
        <end position="638"/>
    </location>
</feature>
<feature type="domain" description="PAC" evidence="13">
    <location>
        <begin position="228"/>
        <end position="281"/>
    </location>
</feature>
<evidence type="ECO:0000256" key="1">
    <source>
        <dbReference type="ARBA" id="ARBA00000085"/>
    </source>
</evidence>
<keyword evidence="3 9" id="KW-0597">Phosphoprotein</keyword>
<dbReference type="Pfam" id="PF08447">
    <property type="entry name" value="PAS_3"/>
    <property type="match status" value="1"/>
</dbReference>
<feature type="domain" description="PAC" evidence="13">
    <location>
        <begin position="350"/>
        <end position="402"/>
    </location>
</feature>
<gene>
    <name evidence="14" type="ORF">NDI37_10720</name>
</gene>
<keyword evidence="7" id="KW-0067">ATP-binding</keyword>
<evidence type="ECO:0000259" key="11">
    <source>
        <dbReference type="PROSITE" id="PS50110"/>
    </source>
</evidence>
<dbReference type="InterPro" id="IPR036890">
    <property type="entry name" value="HATPase_C_sf"/>
</dbReference>
<feature type="domain" description="PAS" evidence="12">
    <location>
        <begin position="153"/>
        <end position="225"/>
    </location>
</feature>
<feature type="modified residue" description="4-aspartylphosphate" evidence="9">
    <location>
        <position position="710"/>
    </location>
</feature>
<evidence type="ECO:0000256" key="8">
    <source>
        <dbReference type="ARBA" id="ARBA00023012"/>
    </source>
</evidence>
<dbReference type="SMART" id="SM00086">
    <property type="entry name" value="PAC"/>
    <property type="match status" value="2"/>
</dbReference>
<dbReference type="CDD" id="cd00156">
    <property type="entry name" value="REC"/>
    <property type="match status" value="1"/>
</dbReference>
<reference evidence="14 15" key="1">
    <citation type="submission" date="2022-04" db="EMBL/GenBank/DDBJ databases">
        <title>Positive selection, recombination, and allopatry shape intraspecific diversity of widespread and dominant cyanobacteria.</title>
        <authorList>
            <person name="Wei J."/>
            <person name="Shu W."/>
            <person name="Hu C."/>
        </authorList>
    </citation>
    <scope>NUCLEOTIDE SEQUENCE [LARGE SCALE GENOMIC DNA]</scope>
    <source>
        <strain evidence="14 15">GB2-A5</strain>
    </source>
</reference>
<evidence type="ECO:0000259" key="12">
    <source>
        <dbReference type="PROSITE" id="PS50112"/>
    </source>
</evidence>
<keyword evidence="8" id="KW-0902">Two-component regulatory system</keyword>
<evidence type="ECO:0000259" key="10">
    <source>
        <dbReference type="PROSITE" id="PS50109"/>
    </source>
</evidence>
<evidence type="ECO:0000256" key="3">
    <source>
        <dbReference type="ARBA" id="ARBA00022553"/>
    </source>
</evidence>
<dbReference type="InterPro" id="IPR011006">
    <property type="entry name" value="CheY-like_superfamily"/>
</dbReference>
<dbReference type="SMART" id="SM00388">
    <property type="entry name" value="HisKA"/>
    <property type="match status" value="1"/>
</dbReference>
<dbReference type="SUPFAM" id="SSF55785">
    <property type="entry name" value="PYP-like sensor domain (PAS domain)"/>
    <property type="match status" value="2"/>
</dbReference>
<evidence type="ECO:0000256" key="2">
    <source>
        <dbReference type="ARBA" id="ARBA00012438"/>
    </source>
</evidence>
<sequence>MNSTEQNKDTPLILVVDDDKFTRIQLRKAMEQAGYQVAEAGDGEEGLSAYTRLRPDIVLLDAMMPVMDGFTCCHLLNTLSKDNSAARGENTPVLMITALDDQESVDQAFEAGAIDYITKPIHWAVLRQRVRRLLQASRAAAELQQQTERTRLSEERLRLALEAAQMGSWDWDIENGKVVYSSNTEASLGLAPGSFEATYEGFLESVHPEDRNLVTQAVQRALEQGADYDIEFRVIWTDGSLHWVATKGQVYYNQTGSVPVRMTGIDMDITERKHSEQKIREQAALLDIATDAIIVQNLENQILFWSKGAECLYGWNKEEAVGKNTNELLYKQTPSQLQEYSEILFAYGEWYGELHQVTKSGQVIIVESRWTLVRDDQEKPKAVLIVNTDITEKKQLERQFLRGQRLESLGTLASGIAHDLNNVLAPVLMSVQLLQLKLQDEQSKHLLSILETNTKRGADLVKQVLSFAKGIEGERTTIQVGHLILELKKIVQETFPKSIQLCTDIQTRELWTISGDATQLHQVLMNLCVNARDAMPNGGVLKICAENIIVDENYARMIAGAKVGSHIVVTVSDTGVGMSSDILDRIFEPFFTTKELGKGTGLGLSTVLGIVKSHGGFINVYSEVGKGTEFKVYLPAVQAKQVQQVEKDESKLPNGQGELILVVDDEASIAEVTKTSLETYAYRVLTASDGIEAVLVYAQHKEEISVVLLDMMMPSMDGPTTIRTLQKINPQVKVIAVSGLASKERVTEVANLGIKNFLSKPYTTQQLLQSLNEVISR</sequence>
<dbReference type="InterPro" id="IPR001789">
    <property type="entry name" value="Sig_transdc_resp-reg_receiver"/>
</dbReference>
<evidence type="ECO:0000256" key="4">
    <source>
        <dbReference type="ARBA" id="ARBA00022679"/>
    </source>
</evidence>
<evidence type="ECO:0000313" key="15">
    <source>
        <dbReference type="Proteomes" id="UP001442494"/>
    </source>
</evidence>
<name>A0ABV0JNG7_9CYAN</name>
<dbReference type="InterPro" id="IPR003594">
    <property type="entry name" value="HATPase_dom"/>
</dbReference>
<feature type="domain" description="PAS" evidence="12">
    <location>
        <begin position="278"/>
        <end position="348"/>
    </location>
</feature>
<dbReference type="SUPFAM" id="SSF47384">
    <property type="entry name" value="Homodimeric domain of signal transducing histidine kinase"/>
    <property type="match status" value="1"/>
</dbReference>
<dbReference type="RefSeq" id="WP_190423839.1">
    <property type="nucleotide sequence ID" value="NZ_JAMPKK010000019.1"/>
</dbReference>
<dbReference type="SUPFAM" id="SSF55874">
    <property type="entry name" value="ATPase domain of HSP90 chaperone/DNA topoisomerase II/histidine kinase"/>
    <property type="match status" value="1"/>
</dbReference>
<dbReference type="PROSITE" id="PS50110">
    <property type="entry name" value="RESPONSE_REGULATORY"/>
    <property type="match status" value="2"/>
</dbReference>
<dbReference type="Gene3D" id="3.30.565.10">
    <property type="entry name" value="Histidine kinase-like ATPase, C-terminal domain"/>
    <property type="match status" value="1"/>
</dbReference>
<dbReference type="InterPro" id="IPR013655">
    <property type="entry name" value="PAS_fold_3"/>
</dbReference>
<dbReference type="PROSITE" id="PS50113">
    <property type="entry name" value="PAC"/>
    <property type="match status" value="2"/>
</dbReference>
<dbReference type="Pfam" id="PF02518">
    <property type="entry name" value="HATPase_c"/>
    <property type="match status" value="1"/>
</dbReference>
<dbReference type="Gene3D" id="2.10.70.100">
    <property type="match status" value="1"/>
</dbReference>
<dbReference type="Pfam" id="PF00072">
    <property type="entry name" value="Response_reg"/>
    <property type="match status" value="2"/>
</dbReference>
<dbReference type="InterPro" id="IPR000700">
    <property type="entry name" value="PAS-assoc_C"/>
</dbReference>
<dbReference type="InterPro" id="IPR003661">
    <property type="entry name" value="HisK_dim/P_dom"/>
</dbReference>
<evidence type="ECO:0000256" key="9">
    <source>
        <dbReference type="PROSITE-ProRule" id="PRU00169"/>
    </source>
</evidence>
<dbReference type="PROSITE" id="PS50109">
    <property type="entry name" value="HIS_KIN"/>
    <property type="match status" value="1"/>
</dbReference>
<dbReference type="InterPro" id="IPR013767">
    <property type="entry name" value="PAS_fold"/>
</dbReference>
<dbReference type="PROSITE" id="PS50112">
    <property type="entry name" value="PAS"/>
    <property type="match status" value="2"/>
</dbReference>
<dbReference type="SUPFAM" id="SSF52172">
    <property type="entry name" value="CheY-like"/>
    <property type="match status" value="2"/>
</dbReference>
<dbReference type="EMBL" id="JAMPKK010000019">
    <property type="protein sequence ID" value="MEP0864942.1"/>
    <property type="molecule type" value="Genomic_DNA"/>
</dbReference>
<dbReference type="InterPro" id="IPR005467">
    <property type="entry name" value="His_kinase_dom"/>
</dbReference>
<dbReference type="Gene3D" id="3.40.50.2300">
    <property type="match status" value="2"/>
</dbReference>
<dbReference type="InterPro" id="IPR004358">
    <property type="entry name" value="Sig_transdc_His_kin-like_C"/>
</dbReference>
<feature type="domain" description="Response regulatory" evidence="11">
    <location>
        <begin position="12"/>
        <end position="134"/>
    </location>
</feature>
<comment type="catalytic activity">
    <reaction evidence="1">
        <text>ATP + protein L-histidine = ADP + protein N-phospho-L-histidine.</text>
        <dbReference type="EC" id="2.7.13.3"/>
    </reaction>
</comment>
<keyword evidence="15" id="KW-1185">Reference proteome</keyword>
<dbReference type="CDD" id="cd00082">
    <property type="entry name" value="HisKA"/>
    <property type="match status" value="1"/>
</dbReference>
<comment type="caution">
    <text evidence="14">The sequence shown here is derived from an EMBL/GenBank/DDBJ whole genome shotgun (WGS) entry which is preliminary data.</text>
</comment>
<dbReference type="EC" id="2.7.13.3" evidence="2"/>
<keyword evidence="6" id="KW-0418">Kinase</keyword>